<dbReference type="CDD" id="cd13925">
    <property type="entry name" value="RPF"/>
    <property type="match status" value="1"/>
</dbReference>
<dbReference type="SMART" id="SM01208">
    <property type="entry name" value="G5"/>
    <property type="match status" value="1"/>
</dbReference>
<keyword evidence="7" id="KW-1185">Reference proteome</keyword>
<keyword evidence="2 5" id="KW-0732">Signal</keyword>
<organism evidence="6 7">
    <name type="scientific">Tessaracoccus lapidicaptus</name>
    <dbReference type="NCBI Taxonomy" id="1427523"/>
    <lineage>
        <taxon>Bacteria</taxon>
        <taxon>Bacillati</taxon>
        <taxon>Actinomycetota</taxon>
        <taxon>Actinomycetes</taxon>
        <taxon>Propionibacteriales</taxon>
        <taxon>Propionibacteriaceae</taxon>
        <taxon>Tessaracoccus</taxon>
    </lineage>
</organism>
<dbReference type="InterPro" id="IPR007137">
    <property type="entry name" value="DUF348"/>
</dbReference>
<dbReference type="Pfam" id="PF07501">
    <property type="entry name" value="G5"/>
    <property type="match status" value="1"/>
</dbReference>
<dbReference type="SUPFAM" id="SSF53955">
    <property type="entry name" value="Lysozyme-like"/>
    <property type="match status" value="1"/>
</dbReference>
<dbReference type="InterPro" id="IPR011098">
    <property type="entry name" value="G5_dom"/>
</dbReference>
<dbReference type="InterPro" id="IPR023346">
    <property type="entry name" value="Lysozyme-like_dom_sf"/>
</dbReference>
<proteinExistence type="inferred from homology"/>
<evidence type="ECO:0000256" key="3">
    <source>
        <dbReference type="ARBA" id="ARBA00022801"/>
    </source>
</evidence>
<dbReference type="Pfam" id="PF03990">
    <property type="entry name" value="DUF348"/>
    <property type="match status" value="3"/>
</dbReference>
<dbReference type="Gene3D" id="2.20.230.10">
    <property type="entry name" value="Resuscitation-promoting factor rpfb"/>
    <property type="match status" value="1"/>
</dbReference>
<evidence type="ECO:0000256" key="5">
    <source>
        <dbReference type="SAM" id="SignalP"/>
    </source>
</evidence>
<feature type="signal peptide" evidence="5">
    <location>
        <begin position="1"/>
        <end position="27"/>
    </location>
</feature>
<dbReference type="RefSeq" id="WP_068752575.1">
    <property type="nucleotide sequence ID" value="NZ_LR214441.1"/>
</dbReference>
<feature type="compositionally biased region" description="Low complexity" evidence="4">
    <location>
        <begin position="285"/>
        <end position="300"/>
    </location>
</feature>
<comment type="caution">
    <text evidence="6">The sequence shown here is derived from an EMBL/GenBank/DDBJ whole genome shotgun (WGS) entry which is preliminary data.</text>
</comment>
<evidence type="ECO:0000313" key="6">
    <source>
        <dbReference type="EMBL" id="OCL31798.1"/>
    </source>
</evidence>
<reference evidence="7" key="1">
    <citation type="submission" date="2016-07" db="EMBL/GenBank/DDBJ databases">
        <authorList>
            <person name="Florea S."/>
            <person name="Webb J.S."/>
            <person name="Jaromczyk J."/>
            <person name="Schardl C.L."/>
        </authorList>
    </citation>
    <scope>NUCLEOTIDE SEQUENCE [LARGE SCALE GENOMIC DNA]</scope>
    <source>
        <strain evidence="7">IPBSL-7</strain>
    </source>
</reference>
<dbReference type="GO" id="GO:0016787">
    <property type="term" value="F:hydrolase activity"/>
    <property type="evidence" value="ECO:0007669"/>
    <property type="project" value="UniProtKB-KW"/>
</dbReference>
<gene>
    <name evidence="6" type="ORF">BCR15_09250</name>
</gene>
<keyword evidence="3" id="KW-0378">Hydrolase</keyword>
<dbReference type="AlphaFoldDB" id="A0A1C0AIE8"/>
<accession>A0A1C0AIE8</accession>
<feature type="region of interest" description="Disordered" evidence="4">
    <location>
        <begin position="273"/>
        <end position="302"/>
    </location>
</feature>
<dbReference type="InterPro" id="IPR010618">
    <property type="entry name" value="RPF"/>
</dbReference>
<evidence type="ECO:0000256" key="4">
    <source>
        <dbReference type="SAM" id="MobiDB-lite"/>
    </source>
</evidence>
<evidence type="ECO:0000256" key="2">
    <source>
        <dbReference type="ARBA" id="ARBA00022729"/>
    </source>
</evidence>
<dbReference type="EMBL" id="MBQD01000025">
    <property type="protein sequence ID" value="OCL31798.1"/>
    <property type="molecule type" value="Genomic_DNA"/>
</dbReference>
<dbReference type="Gene3D" id="1.10.530.10">
    <property type="match status" value="1"/>
</dbReference>
<feature type="chain" id="PRO_5044292310" evidence="5">
    <location>
        <begin position="28"/>
        <end position="382"/>
    </location>
</feature>
<dbReference type="Proteomes" id="UP000093501">
    <property type="component" value="Unassembled WGS sequence"/>
</dbReference>
<dbReference type="PROSITE" id="PS51109">
    <property type="entry name" value="G5"/>
    <property type="match status" value="1"/>
</dbReference>
<sequence length="382" mass="40566">MTKRFWIPAAAGGCALALVSAAGIATALHKNDVTLVVDGVSKTIAVREDTVAEVLELENLELGQHDVVLPGPDTEVSDDMEISVAYGRPLEVTVDGERRVVWTTARTVGQALQMLDLGATDSKLSTSRSTGITREGLTMEIATAKDVTITVAGTPQNIRIAGTVADVLAEAGVTPDADDKVTPAPATELEDGMAVSFVAVEVKESSKNVAIDFTKKSVKTDDLFEGTTKVKTKGVDGVAREIYTDVYEDGTLISSTLKETVVSTQPVQQVTLVGTKKRPVATTQSSSSSSSSSTSSSSSSGAGINLAREAMWDRIAQCESTGRWSINTGNGYYGGLQFNLQTWLSVDGDDFAYYPHQATRAEQITVANRLYEIRGTQPWSCA</sequence>
<comment type="similarity">
    <text evidence="1">Belongs to the transglycosylase family. Rpf subfamily.</text>
</comment>
<evidence type="ECO:0000313" key="7">
    <source>
        <dbReference type="Proteomes" id="UP000093501"/>
    </source>
</evidence>
<evidence type="ECO:0000256" key="1">
    <source>
        <dbReference type="ARBA" id="ARBA00010830"/>
    </source>
</evidence>
<dbReference type="Pfam" id="PF06737">
    <property type="entry name" value="Transglycosylas"/>
    <property type="match status" value="1"/>
</dbReference>
<name>A0A1C0AIE8_9ACTN</name>
<protein>
    <submittedName>
        <fullName evidence="6">Uncharacterized protein</fullName>
    </submittedName>
</protein>